<organism evidence="1 2">
    <name type="scientific">Pseudomonas japonica</name>
    <dbReference type="NCBI Taxonomy" id="256466"/>
    <lineage>
        <taxon>Bacteria</taxon>
        <taxon>Pseudomonadati</taxon>
        <taxon>Pseudomonadota</taxon>
        <taxon>Gammaproteobacteria</taxon>
        <taxon>Pseudomonadales</taxon>
        <taxon>Pseudomonadaceae</taxon>
        <taxon>Pseudomonas</taxon>
    </lineage>
</organism>
<dbReference type="STRING" id="1215104.GCA_000730585_02777"/>
<dbReference type="AlphaFoldDB" id="A0A239BP31"/>
<protein>
    <submittedName>
        <fullName evidence="1">Uncharacterized protein</fullName>
    </submittedName>
</protein>
<evidence type="ECO:0000313" key="1">
    <source>
        <dbReference type="EMBL" id="SNS09790.1"/>
    </source>
</evidence>
<reference evidence="2" key="1">
    <citation type="submission" date="2017-06" db="EMBL/GenBank/DDBJ databases">
        <authorList>
            <person name="Varghese N."/>
            <person name="Submissions S."/>
        </authorList>
    </citation>
    <scope>NUCLEOTIDE SEQUENCE [LARGE SCALE GENOMIC DNA]</scope>
    <source>
        <strain evidence="2">DSM 22348</strain>
    </source>
</reference>
<keyword evidence="2" id="KW-1185">Reference proteome</keyword>
<evidence type="ECO:0000313" key="2">
    <source>
        <dbReference type="Proteomes" id="UP000198407"/>
    </source>
</evidence>
<dbReference type="EMBL" id="FZOL01000003">
    <property type="protein sequence ID" value="SNS09790.1"/>
    <property type="molecule type" value="Genomic_DNA"/>
</dbReference>
<dbReference type="RefSeq" id="WP_052419434.1">
    <property type="nucleotide sequence ID" value="NZ_FZOL01000003.1"/>
</dbReference>
<dbReference type="Proteomes" id="UP000198407">
    <property type="component" value="Unassembled WGS sequence"/>
</dbReference>
<accession>A0A239BP31</accession>
<sequence>MSALQAAQWRYDNAEPDDDSAHGNAVQAWIEHASDRLLAGGDVTVKRSGKPARQVTFEQFAEQLDELAMSCLEGFGASPSALGQLVWSALCSPRDGREVAENLLGRPSAIEALREIADRLVEPLAEDGVIADSEDI</sequence>
<dbReference type="OrthoDB" id="7007970at2"/>
<proteinExistence type="predicted"/>
<name>A0A239BP31_9PSED</name>
<gene>
    <name evidence="1" type="ORF">SAMN05444352_103116</name>
</gene>